<dbReference type="InterPro" id="IPR011009">
    <property type="entry name" value="Kinase-like_dom_sf"/>
</dbReference>
<dbReference type="InterPro" id="IPR051348">
    <property type="entry name" value="U-box_ubiquitin_ligases"/>
</dbReference>
<evidence type="ECO:0000256" key="3">
    <source>
        <dbReference type="ARBA" id="ARBA00022786"/>
    </source>
</evidence>
<evidence type="ECO:0000256" key="1">
    <source>
        <dbReference type="ARBA" id="ARBA00000900"/>
    </source>
</evidence>
<protein>
    <recommendedName>
        <fullName evidence="2">RING-type E3 ubiquitin transferase</fullName>
        <ecNumber evidence="2">2.3.2.27</ecNumber>
    </recommendedName>
</protein>
<dbReference type="GO" id="GO:0061630">
    <property type="term" value="F:ubiquitin protein ligase activity"/>
    <property type="evidence" value="ECO:0007669"/>
    <property type="project" value="UniProtKB-EC"/>
</dbReference>
<comment type="catalytic activity">
    <reaction evidence="1">
        <text>S-ubiquitinyl-[E2 ubiquitin-conjugating enzyme]-L-cysteine + [acceptor protein]-L-lysine = [E2 ubiquitin-conjugating enzyme]-L-cysteine + N(6)-ubiquitinyl-[acceptor protein]-L-lysine.</text>
        <dbReference type="EC" id="2.3.2.27"/>
    </reaction>
</comment>
<dbReference type="PANTHER" id="PTHR45647:SF100">
    <property type="entry name" value="U-BOX DOMAIN-CONTAINING PROTEIN 33"/>
    <property type="match status" value="1"/>
</dbReference>
<gene>
    <name evidence="4" type="ORF">ACJRO7_019203</name>
</gene>
<accession>A0ABD3KC89</accession>
<reference evidence="4 5" key="1">
    <citation type="submission" date="2024-11" db="EMBL/GenBank/DDBJ databases">
        <title>Chromosome-level genome assembly of Eucalyptus globulus Labill. provides insights into its genome evolution.</title>
        <authorList>
            <person name="Li X."/>
        </authorList>
    </citation>
    <scope>NUCLEOTIDE SEQUENCE [LARGE SCALE GENOMIC DNA]</scope>
    <source>
        <strain evidence="4">CL2024</strain>
        <tissue evidence="4">Fresh tender leaves</tissue>
    </source>
</reference>
<dbReference type="Proteomes" id="UP001634007">
    <property type="component" value="Unassembled WGS sequence"/>
</dbReference>
<evidence type="ECO:0000313" key="4">
    <source>
        <dbReference type="EMBL" id="KAL3737630.1"/>
    </source>
</evidence>
<organism evidence="4 5">
    <name type="scientific">Eucalyptus globulus</name>
    <name type="common">Tasmanian blue gum</name>
    <dbReference type="NCBI Taxonomy" id="34317"/>
    <lineage>
        <taxon>Eukaryota</taxon>
        <taxon>Viridiplantae</taxon>
        <taxon>Streptophyta</taxon>
        <taxon>Embryophyta</taxon>
        <taxon>Tracheophyta</taxon>
        <taxon>Spermatophyta</taxon>
        <taxon>Magnoliopsida</taxon>
        <taxon>eudicotyledons</taxon>
        <taxon>Gunneridae</taxon>
        <taxon>Pentapetalae</taxon>
        <taxon>rosids</taxon>
        <taxon>malvids</taxon>
        <taxon>Myrtales</taxon>
        <taxon>Myrtaceae</taxon>
        <taxon>Myrtoideae</taxon>
        <taxon>Eucalypteae</taxon>
        <taxon>Eucalyptus</taxon>
    </lineage>
</organism>
<comment type="caution">
    <text evidence="4">The sequence shown here is derived from an EMBL/GenBank/DDBJ whole genome shotgun (WGS) entry which is preliminary data.</text>
</comment>
<name>A0ABD3KC89_EUCGL</name>
<dbReference type="Gene3D" id="1.10.510.10">
    <property type="entry name" value="Transferase(Phosphotransferase) domain 1"/>
    <property type="match status" value="1"/>
</dbReference>
<dbReference type="PANTHER" id="PTHR45647">
    <property type="entry name" value="OS02G0152300 PROTEIN"/>
    <property type="match status" value="1"/>
</dbReference>
<proteinExistence type="predicted"/>
<dbReference type="EMBL" id="JBJKBG010000005">
    <property type="protein sequence ID" value="KAL3737630.1"/>
    <property type="molecule type" value="Genomic_DNA"/>
</dbReference>
<keyword evidence="5" id="KW-1185">Reference proteome</keyword>
<dbReference type="SUPFAM" id="SSF56112">
    <property type="entry name" value="Protein kinase-like (PK-like)"/>
    <property type="match status" value="1"/>
</dbReference>
<dbReference type="AlphaFoldDB" id="A0ABD3KC89"/>
<dbReference type="EC" id="2.3.2.27" evidence="2"/>
<evidence type="ECO:0000313" key="5">
    <source>
        <dbReference type="Proteomes" id="UP001634007"/>
    </source>
</evidence>
<keyword evidence="3" id="KW-0833">Ubl conjugation pathway</keyword>
<sequence>MSANEGIKYVIIVTRELTTKCDVYSFGIIVLQLLTKRSAVGITKDVQRANSAGTLEAILDPLARKWPYMLAAELTHLALRCCEMSRRNRPDLRSDAWTVVQSIEASC</sequence>
<evidence type="ECO:0000256" key="2">
    <source>
        <dbReference type="ARBA" id="ARBA00012483"/>
    </source>
</evidence>